<evidence type="ECO:0000313" key="2">
    <source>
        <dbReference type="EMBL" id="GGD81913.1"/>
    </source>
</evidence>
<dbReference type="InterPro" id="IPR030395">
    <property type="entry name" value="GP_PDE_dom"/>
</dbReference>
<proteinExistence type="predicted"/>
<dbReference type="PROSITE" id="PS51704">
    <property type="entry name" value="GP_PDE"/>
    <property type="match status" value="1"/>
</dbReference>
<dbReference type="RefSeq" id="WP_188995122.1">
    <property type="nucleotide sequence ID" value="NZ_BMHP01000003.1"/>
</dbReference>
<dbReference type="InterPro" id="IPR017946">
    <property type="entry name" value="PLC-like_Pdiesterase_TIM-brl"/>
</dbReference>
<dbReference type="Proteomes" id="UP000612456">
    <property type="component" value="Unassembled WGS sequence"/>
</dbReference>
<protein>
    <submittedName>
        <fullName evidence="2">Glycerophosphoryl diester phosphodiesterase</fullName>
    </submittedName>
</protein>
<reference evidence="2" key="2">
    <citation type="submission" date="2020-09" db="EMBL/GenBank/DDBJ databases">
        <authorList>
            <person name="Sun Q."/>
            <person name="Zhou Y."/>
        </authorList>
    </citation>
    <scope>NUCLEOTIDE SEQUENCE</scope>
    <source>
        <strain evidence="2">CGMCC 1.15178</strain>
    </source>
</reference>
<evidence type="ECO:0000259" key="1">
    <source>
        <dbReference type="PROSITE" id="PS51704"/>
    </source>
</evidence>
<dbReference type="CDD" id="cd08563">
    <property type="entry name" value="GDPD_TtGDE_like"/>
    <property type="match status" value="1"/>
</dbReference>
<dbReference type="Pfam" id="PF03009">
    <property type="entry name" value="GDPD"/>
    <property type="match status" value="1"/>
</dbReference>
<dbReference type="SUPFAM" id="SSF51695">
    <property type="entry name" value="PLC-like phosphodiesterases"/>
    <property type="match status" value="1"/>
</dbReference>
<dbReference type="AlphaFoldDB" id="A0A917DZL0"/>
<feature type="domain" description="GP-PDE" evidence="1">
    <location>
        <begin position="5"/>
        <end position="240"/>
    </location>
</feature>
<dbReference type="GO" id="GO:0008081">
    <property type="term" value="F:phosphoric diester hydrolase activity"/>
    <property type="evidence" value="ECO:0007669"/>
    <property type="project" value="InterPro"/>
</dbReference>
<evidence type="ECO:0000313" key="3">
    <source>
        <dbReference type="Proteomes" id="UP000612456"/>
    </source>
</evidence>
<dbReference type="Gene3D" id="3.20.20.190">
    <property type="entry name" value="Phosphatidylinositol (PI) phosphodiesterase"/>
    <property type="match status" value="1"/>
</dbReference>
<sequence>MSERILTIAHRGAAGEAPENTMAAFQLALEQGCDAIELDVHLSRDGQLIVCHDSTIDRTSDGTGEISNLLAEELKRVDAGRWFGEQYAGERIPLLTEVFDLVPPGVMVNVEIKDTSGHRLEPVLLELLKREGRLDNVVVSSFDHESLALLKQLEERVKVGLLYDCRPVRHALMATITGFDVYSLHPKFKRLDQENIRECIGQGLQVYPYTINDELSIRRAIDYGVSGIISDYPARVKRLLAQ</sequence>
<dbReference type="PANTHER" id="PTHR46211">
    <property type="entry name" value="GLYCEROPHOSPHORYL DIESTER PHOSPHODIESTERASE"/>
    <property type="match status" value="1"/>
</dbReference>
<gene>
    <name evidence="2" type="ORF">GCM10010911_45030</name>
</gene>
<name>A0A917DZL0_9BACL</name>
<dbReference type="PANTHER" id="PTHR46211:SF1">
    <property type="entry name" value="GLYCEROPHOSPHODIESTER PHOSPHODIESTERASE, CYTOPLASMIC"/>
    <property type="match status" value="1"/>
</dbReference>
<dbReference type="GO" id="GO:0006629">
    <property type="term" value="P:lipid metabolic process"/>
    <property type="evidence" value="ECO:0007669"/>
    <property type="project" value="InterPro"/>
</dbReference>
<dbReference type="PROSITE" id="PS50007">
    <property type="entry name" value="PIPLC_X_DOMAIN"/>
    <property type="match status" value="1"/>
</dbReference>
<reference evidence="2" key="1">
    <citation type="journal article" date="2014" name="Int. J. Syst. Evol. Microbiol.">
        <title>Complete genome sequence of Corynebacterium casei LMG S-19264T (=DSM 44701T), isolated from a smear-ripened cheese.</title>
        <authorList>
            <consortium name="US DOE Joint Genome Institute (JGI-PGF)"/>
            <person name="Walter F."/>
            <person name="Albersmeier A."/>
            <person name="Kalinowski J."/>
            <person name="Ruckert C."/>
        </authorList>
    </citation>
    <scope>NUCLEOTIDE SEQUENCE</scope>
    <source>
        <strain evidence="2">CGMCC 1.15178</strain>
    </source>
</reference>
<accession>A0A917DZL0</accession>
<keyword evidence="3" id="KW-1185">Reference proteome</keyword>
<organism evidence="2 3">
    <name type="scientific">Paenibacillus nasutitermitis</name>
    <dbReference type="NCBI Taxonomy" id="1652958"/>
    <lineage>
        <taxon>Bacteria</taxon>
        <taxon>Bacillati</taxon>
        <taxon>Bacillota</taxon>
        <taxon>Bacilli</taxon>
        <taxon>Bacillales</taxon>
        <taxon>Paenibacillaceae</taxon>
        <taxon>Paenibacillus</taxon>
    </lineage>
</organism>
<comment type="caution">
    <text evidence="2">The sequence shown here is derived from an EMBL/GenBank/DDBJ whole genome shotgun (WGS) entry which is preliminary data.</text>
</comment>
<dbReference type="EMBL" id="BMHP01000003">
    <property type="protein sequence ID" value="GGD81913.1"/>
    <property type="molecule type" value="Genomic_DNA"/>
</dbReference>